<evidence type="ECO:0000313" key="7">
    <source>
        <dbReference type="RefSeq" id="XP_035670830.1"/>
    </source>
</evidence>
<evidence type="ECO:0000259" key="3">
    <source>
        <dbReference type="PROSITE" id="PS50119"/>
    </source>
</evidence>
<sequence length="463" mass="53016">MTMTTDTSDPRILLDLNRDILVRDIYCVDPIVDHLMIHLTEEEKNTIRGGQGDNRHSQARKLLDVVRSKGLGAFFCFREALRRCNCNYPHLEDLLRHCPINAHNEKFMFWCEQCECLQCEHCKNKHVHPEHDLTAIFSVTENIKTKFDCFVRESRTKLSCIRNRQISSVEHRELKSWAETSGVEIRTLVSKTIEEEENWFANKLSNEGTPSVCEQGSVDTAVLNVGGPSDVDRAAVGQVAARRKYEDAGGLRTLLALNRKELIQEMQFIGPITDSLCKKDVITPEEECIIVQTPSTPQEQARRLLDIIACKGKIETLHHFAKALETTYPYLAELLHQCPEHNAKFEFYCEKCAVLVCLACRDSNHTDHVTTSITTVITLCKSEFDRFIVDNRNKLMDIRHQKIGPDGQVKLVKESGAVLRDMVIRKIDEEVNMFISKLDQSLPNLTKPPKGMERKSRKRKKAR</sequence>
<dbReference type="SUPFAM" id="SSF57845">
    <property type="entry name" value="B-box zinc-binding domain"/>
    <property type="match status" value="2"/>
</dbReference>
<dbReference type="CDD" id="cd01671">
    <property type="entry name" value="CARD"/>
    <property type="match status" value="2"/>
</dbReference>
<dbReference type="GO" id="GO:0070513">
    <property type="term" value="F:death domain binding"/>
    <property type="evidence" value="ECO:0007669"/>
    <property type="project" value="InterPro"/>
</dbReference>
<dbReference type="Gene3D" id="1.10.533.10">
    <property type="entry name" value="Death Domain, Fas"/>
    <property type="match status" value="2"/>
</dbReference>
<keyword evidence="1" id="KW-0863">Zinc-finger</keyword>
<evidence type="ECO:0000256" key="1">
    <source>
        <dbReference type="PROSITE-ProRule" id="PRU00024"/>
    </source>
</evidence>
<dbReference type="OMA" id="CEYLLCE"/>
<name>A0A9J7KVJ2_BRAFL</name>
<dbReference type="Proteomes" id="UP000001554">
    <property type="component" value="Chromosome 3"/>
</dbReference>
<dbReference type="GO" id="GO:2001235">
    <property type="term" value="P:positive regulation of apoptotic signaling pathway"/>
    <property type="evidence" value="ECO:0000318"/>
    <property type="project" value="GO_Central"/>
</dbReference>
<evidence type="ECO:0000259" key="4">
    <source>
        <dbReference type="PROSITE" id="PS50209"/>
    </source>
</evidence>
<gene>
    <name evidence="6 7" type="primary">LOC118412216</name>
</gene>
<feature type="domain" description="CARD" evidence="4">
    <location>
        <begin position="252"/>
        <end position="313"/>
    </location>
</feature>
<keyword evidence="5" id="KW-1185">Reference proteome</keyword>
<dbReference type="RefSeq" id="XP_035670830.1">
    <property type="nucleotide sequence ID" value="XM_035814937.1"/>
</dbReference>
<dbReference type="SUPFAM" id="SSF47986">
    <property type="entry name" value="DEATH domain"/>
    <property type="match status" value="2"/>
</dbReference>
<feature type="domain" description="CARD" evidence="4">
    <location>
        <begin position="6"/>
        <end position="82"/>
    </location>
</feature>
<dbReference type="OrthoDB" id="10438341at2759"/>
<dbReference type="Pfam" id="PF00619">
    <property type="entry name" value="CARD"/>
    <property type="match status" value="2"/>
</dbReference>
<dbReference type="GO" id="GO:0002020">
    <property type="term" value="F:protease binding"/>
    <property type="evidence" value="ECO:0007669"/>
    <property type="project" value="InterPro"/>
</dbReference>
<organism evidence="5 7">
    <name type="scientific">Branchiostoma floridae</name>
    <name type="common">Florida lancelet</name>
    <name type="synonym">Amphioxus</name>
    <dbReference type="NCBI Taxonomy" id="7739"/>
    <lineage>
        <taxon>Eukaryota</taxon>
        <taxon>Metazoa</taxon>
        <taxon>Chordata</taxon>
        <taxon>Cephalochordata</taxon>
        <taxon>Leptocardii</taxon>
        <taxon>Amphioxiformes</taxon>
        <taxon>Branchiostomatidae</taxon>
        <taxon>Branchiostoma</taxon>
    </lineage>
</organism>
<keyword evidence="1" id="KW-0862">Zinc</keyword>
<accession>A0A9J7KVJ2</accession>
<dbReference type="PROSITE" id="PS50119">
    <property type="entry name" value="ZF_BBOX"/>
    <property type="match status" value="2"/>
</dbReference>
<evidence type="ECO:0000256" key="2">
    <source>
        <dbReference type="SAM" id="MobiDB-lite"/>
    </source>
</evidence>
<feature type="domain" description="B box-type" evidence="3">
    <location>
        <begin position="338"/>
        <end position="373"/>
    </location>
</feature>
<dbReference type="GeneID" id="118412216"/>
<dbReference type="PANTHER" id="PTHR15034">
    <property type="entry name" value="DEATH DOMAIN-CONTAINING PROTEIN CRADD"/>
    <property type="match status" value="1"/>
</dbReference>
<dbReference type="InterPro" id="IPR000315">
    <property type="entry name" value="Znf_B-box"/>
</dbReference>
<dbReference type="Gene3D" id="3.30.160.60">
    <property type="entry name" value="Classic Zinc Finger"/>
    <property type="match status" value="1"/>
</dbReference>
<evidence type="ECO:0000313" key="6">
    <source>
        <dbReference type="RefSeq" id="XP_035670829.1"/>
    </source>
</evidence>
<dbReference type="SMART" id="SM00336">
    <property type="entry name" value="BBOX"/>
    <property type="match status" value="1"/>
</dbReference>
<evidence type="ECO:0000313" key="5">
    <source>
        <dbReference type="Proteomes" id="UP000001554"/>
    </source>
</evidence>
<keyword evidence="1" id="KW-0479">Metal-binding</keyword>
<reference evidence="5" key="1">
    <citation type="journal article" date="2020" name="Nat. Ecol. Evol.">
        <title>Deeply conserved synteny resolves early events in vertebrate evolution.</title>
        <authorList>
            <person name="Simakov O."/>
            <person name="Marletaz F."/>
            <person name="Yue J.X."/>
            <person name="O'Connell B."/>
            <person name="Jenkins J."/>
            <person name="Brandt A."/>
            <person name="Calef R."/>
            <person name="Tung C.H."/>
            <person name="Huang T.K."/>
            <person name="Schmutz J."/>
            <person name="Satoh N."/>
            <person name="Yu J.K."/>
            <person name="Putnam N.H."/>
            <person name="Green R.E."/>
            <person name="Rokhsar D.S."/>
        </authorList>
    </citation>
    <scope>NUCLEOTIDE SEQUENCE [LARGE SCALE GENOMIC DNA]</scope>
    <source>
        <strain evidence="5">S238N-H82</strain>
    </source>
</reference>
<dbReference type="RefSeq" id="XP_035670829.1">
    <property type="nucleotide sequence ID" value="XM_035814936.1"/>
</dbReference>
<dbReference type="KEGG" id="bfo:118412216"/>
<dbReference type="InterPro" id="IPR037939">
    <property type="entry name" value="CRADD"/>
</dbReference>
<dbReference type="GO" id="GO:0008270">
    <property type="term" value="F:zinc ion binding"/>
    <property type="evidence" value="ECO:0007669"/>
    <property type="project" value="UniProtKB-KW"/>
</dbReference>
<dbReference type="GO" id="GO:0005737">
    <property type="term" value="C:cytoplasm"/>
    <property type="evidence" value="ECO:0000318"/>
    <property type="project" value="GO_Central"/>
</dbReference>
<dbReference type="AlphaFoldDB" id="A0A9J7KVJ2"/>
<dbReference type="InterPro" id="IPR001315">
    <property type="entry name" value="CARD"/>
</dbReference>
<dbReference type="InterPro" id="IPR011029">
    <property type="entry name" value="DEATH-like_dom_sf"/>
</dbReference>
<reference evidence="6 7" key="2">
    <citation type="submission" date="2025-04" db="UniProtKB">
        <authorList>
            <consortium name="RefSeq"/>
        </authorList>
    </citation>
    <scope>IDENTIFICATION</scope>
    <source>
        <strain evidence="6 7">S238N-H82</strain>
        <tissue evidence="6 7">Testes</tissue>
    </source>
</reference>
<feature type="region of interest" description="Disordered" evidence="2">
    <location>
        <begin position="442"/>
        <end position="463"/>
    </location>
</feature>
<feature type="domain" description="B box-type" evidence="3">
    <location>
        <begin position="93"/>
        <end position="136"/>
    </location>
</feature>
<proteinExistence type="predicted"/>
<protein>
    <submittedName>
        <fullName evidence="6 7">Uncharacterized protein LOC118412216</fullName>
    </submittedName>
</protein>
<dbReference type="PANTHER" id="PTHR15034:SF5">
    <property type="entry name" value="DEATH DOMAIN-CONTAINING PROTEIN CRADD"/>
    <property type="match status" value="1"/>
</dbReference>
<dbReference type="PROSITE" id="PS50209">
    <property type="entry name" value="CARD"/>
    <property type="match status" value="2"/>
</dbReference>